<organism evidence="9 10">
    <name type="scientific">Purpureocillium lavendulum</name>
    <dbReference type="NCBI Taxonomy" id="1247861"/>
    <lineage>
        <taxon>Eukaryota</taxon>
        <taxon>Fungi</taxon>
        <taxon>Dikarya</taxon>
        <taxon>Ascomycota</taxon>
        <taxon>Pezizomycotina</taxon>
        <taxon>Sordariomycetes</taxon>
        <taxon>Hypocreomycetidae</taxon>
        <taxon>Hypocreales</taxon>
        <taxon>Ophiocordycipitaceae</taxon>
        <taxon>Purpureocillium</taxon>
    </lineage>
</organism>
<evidence type="ECO:0000256" key="6">
    <source>
        <dbReference type="ARBA" id="ARBA00034311"/>
    </source>
</evidence>
<evidence type="ECO:0000256" key="1">
    <source>
        <dbReference type="ARBA" id="ARBA00001973"/>
    </source>
</evidence>
<comment type="caution">
    <text evidence="9">The sequence shown here is derived from an EMBL/GenBank/DDBJ whole genome shotgun (WGS) entry which is preliminary data.</text>
</comment>
<dbReference type="Proteomes" id="UP001163105">
    <property type="component" value="Unassembled WGS sequence"/>
</dbReference>
<sequence>MGSCNLFFITLAAFAAAGVSGHGFMSKPFCRGCEKASFRVDDLKSPNVGGQICRGEPAGKVTTVGRQVTLGLTIMAPHVGPCDVYILRPDLSDANIAKPVTSKSDCAAPGKVGPMTVNIPGNVSGRRVLRWKWQGCQVTPCELYENCADINIGGGGNPADK</sequence>
<dbReference type="PANTHER" id="PTHR36575">
    <property type="entry name" value="BINDING PROTEIN, PUTATIVE (AFU_ORTHOLOGUE AFUA_1G14430)-RELATED"/>
    <property type="match status" value="1"/>
</dbReference>
<evidence type="ECO:0000256" key="5">
    <source>
        <dbReference type="ARBA" id="ARBA00023180"/>
    </source>
</evidence>
<keyword evidence="7" id="KW-0732">Signal</keyword>
<evidence type="ECO:0000256" key="4">
    <source>
        <dbReference type="ARBA" id="ARBA00023157"/>
    </source>
</evidence>
<dbReference type="EMBL" id="JAQHRD010000023">
    <property type="protein sequence ID" value="KAJ6436389.1"/>
    <property type="molecule type" value="Genomic_DNA"/>
</dbReference>
<gene>
    <name evidence="9" type="ORF">O9K51_11103</name>
</gene>
<feature type="signal peptide" evidence="7">
    <location>
        <begin position="1"/>
        <end position="21"/>
    </location>
</feature>
<name>A0AB34FAP0_9HYPO</name>
<proteinExistence type="inferred from homology"/>
<keyword evidence="2" id="KW-0479">Metal-binding</keyword>
<evidence type="ECO:0000256" key="7">
    <source>
        <dbReference type="SAM" id="SignalP"/>
    </source>
</evidence>
<dbReference type="PANTHER" id="PTHR36575:SF2">
    <property type="entry name" value="CHITIN-BINDING TYPE-4 DOMAIN-CONTAINING PROTEIN-RELATED"/>
    <property type="match status" value="1"/>
</dbReference>
<accession>A0AB34FAP0</accession>
<keyword evidence="3" id="KW-0186">Copper</keyword>
<evidence type="ECO:0000256" key="2">
    <source>
        <dbReference type="ARBA" id="ARBA00022723"/>
    </source>
</evidence>
<dbReference type="InterPro" id="IPR004302">
    <property type="entry name" value="Cellulose/chitin-bd_N"/>
</dbReference>
<keyword evidence="10" id="KW-1185">Reference proteome</keyword>
<dbReference type="GO" id="GO:0046872">
    <property type="term" value="F:metal ion binding"/>
    <property type="evidence" value="ECO:0007669"/>
    <property type="project" value="UniProtKB-KW"/>
</dbReference>
<dbReference type="Gene3D" id="2.70.50.70">
    <property type="match status" value="1"/>
</dbReference>
<keyword evidence="4" id="KW-1015">Disulfide bond</keyword>
<evidence type="ECO:0000313" key="9">
    <source>
        <dbReference type="EMBL" id="KAJ6436389.1"/>
    </source>
</evidence>
<feature type="chain" id="PRO_5044321424" evidence="7">
    <location>
        <begin position="22"/>
        <end position="161"/>
    </location>
</feature>
<comment type="similarity">
    <text evidence="6">Belongs to the polysaccharide monooxygenase AA13 family.</text>
</comment>
<evidence type="ECO:0000256" key="3">
    <source>
        <dbReference type="ARBA" id="ARBA00023008"/>
    </source>
</evidence>
<evidence type="ECO:0000313" key="10">
    <source>
        <dbReference type="Proteomes" id="UP001163105"/>
    </source>
</evidence>
<keyword evidence="5" id="KW-0325">Glycoprotein</keyword>
<protein>
    <submittedName>
        <fullName evidence="9">Chitin binding domain-containing protein</fullName>
    </submittedName>
</protein>
<dbReference type="Pfam" id="PF03067">
    <property type="entry name" value="LPMO_10"/>
    <property type="match status" value="1"/>
</dbReference>
<reference evidence="9" key="1">
    <citation type="submission" date="2023-01" db="EMBL/GenBank/DDBJ databases">
        <title>The growth and conidiation of Purpureocillium lavendulum are regulated by nitrogen source and histone H3K14 acetylation.</title>
        <authorList>
            <person name="Tang P."/>
            <person name="Han J."/>
            <person name="Zhang C."/>
            <person name="Tang P."/>
            <person name="Qi F."/>
            <person name="Zhang K."/>
            <person name="Liang L."/>
        </authorList>
    </citation>
    <scope>NUCLEOTIDE SEQUENCE</scope>
    <source>
        <strain evidence="9">YMF1.00683</strain>
    </source>
</reference>
<evidence type="ECO:0000259" key="8">
    <source>
        <dbReference type="Pfam" id="PF03067"/>
    </source>
</evidence>
<dbReference type="InterPro" id="IPR052282">
    <property type="entry name" value="Starch-active_LPMO"/>
</dbReference>
<dbReference type="AlphaFoldDB" id="A0AB34FAP0"/>
<feature type="domain" description="Chitin-binding type-4" evidence="8">
    <location>
        <begin position="60"/>
        <end position="150"/>
    </location>
</feature>
<comment type="cofactor">
    <cofactor evidence="1">
        <name>Cu(2+)</name>
        <dbReference type="ChEBI" id="CHEBI:29036"/>
    </cofactor>
</comment>